<evidence type="ECO:0000313" key="2">
    <source>
        <dbReference type="Proteomes" id="UP001212189"/>
    </source>
</evidence>
<sequence length="103" mass="11286">MSSTSSRERYEFWQQHMVAWQGSGLSGAAFCKQHELNYAQFNYWRKKLLASAPDSRPAGFTRVTQLATSSAQDGLALHLPGGMRLSGITAGNLDVAVAILQQL</sequence>
<protein>
    <submittedName>
        <fullName evidence="1">IS66 family insertion sequence element accessory protein TnpB</fullName>
    </submittedName>
</protein>
<organism evidence="1 2">
    <name type="scientific">Denitrificimonas caeni</name>
    <dbReference type="NCBI Taxonomy" id="521720"/>
    <lineage>
        <taxon>Bacteria</taxon>
        <taxon>Pseudomonadati</taxon>
        <taxon>Pseudomonadota</taxon>
        <taxon>Gammaproteobacteria</taxon>
        <taxon>Pseudomonadales</taxon>
        <taxon>Pseudomonadaceae</taxon>
        <taxon>Denitrificimonas</taxon>
    </lineage>
</organism>
<dbReference type="EMBL" id="CP114976">
    <property type="protein sequence ID" value="WBE26421.1"/>
    <property type="molecule type" value="Genomic_DNA"/>
</dbReference>
<dbReference type="NCBIfam" id="NF047593">
    <property type="entry name" value="IS66_ISAeme5_TnpA"/>
    <property type="match status" value="1"/>
</dbReference>
<accession>A0AAE9VQH4</accession>
<gene>
    <name evidence="1" type="ORF">O6P33_06275</name>
</gene>
<dbReference type="KEGG" id="dce:O6P33_06275"/>
<dbReference type="RefSeq" id="WP_269819343.1">
    <property type="nucleotide sequence ID" value="NZ_CP114976.1"/>
</dbReference>
<keyword evidence="2" id="KW-1185">Reference proteome</keyword>
<dbReference type="AlphaFoldDB" id="A0AAE9VQH4"/>
<name>A0AAE9VQH4_9GAMM</name>
<reference evidence="1 2" key="1">
    <citation type="submission" date="2022-12" db="EMBL/GenBank/DDBJ databases">
        <title>Coexistence and Characterization of a Novel Tigecycline Resistance gene tet(X) variant and blaNDM-1 in a Pseudomonas caeni Isolate of Chicken Origin.</title>
        <authorList>
            <person name="Lu X."/>
            <person name="Zhang L."/>
            <person name="Li R."/>
            <person name="Wang Z."/>
        </authorList>
    </citation>
    <scope>NUCLEOTIDE SEQUENCE [LARGE SCALE GENOMIC DNA]</scope>
    <source>
        <strain evidence="1 2">CE14</strain>
    </source>
</reference>
<dbReference type="Proteomes" id="UP001212189">
    <property type="component" value="Chromosome"/>
</dbReference>
<proteinExistence type="predicted"/>
<evidence type="ECO:0000313" key="1">
    <source>
        <dbReference type="EMBL" id="WBE26421.1"/>
    </source>
</evidence>